<dbReference type="Pfam" id="PF09353">
    <property type="entry name" value="DUF1995"/>
    <property type="match status" value="1"/>
</dbReference>
<keyword evidence="3" id="KW-1185">Reference proteome</keyword>
<gene>
    <name evidence="2" type="ORF">DM860_015736</name>
</gene>
<evidence type="ECO:0000259" key="1">
    <source>
        <dbReference type="Pfam" id="PF09353"/>
    </source>
</evidence>
<name>A0A328DU87_9ASTE</name>
<dbReference type="GO" id="GO:0009507">
    <property type="term" value="C:chloroplast"/>
    <property type="evidence" value="ECO:0007669"/>
    <property type="project" value="TreeGrafter"/>
</dbReference>
<protein>
    <recommendedName>
        <fullName evidence="1">DUF1995 domain-containing protein</fullName>
    </recommendedName>
</protein>
<dbReference type="Proteomes" id="UP000249390">
    <property type="component" value="Unassembled WGS sequence"/>
</dbReference>
<evidence type="ECO:0000313" key="3">
    <source>
        <dbReference type="Proteomes" id="UP000249390"/>
    </source>
</evidence>
<evidence type="ECO:0000313" key="2">
    <source>
        <dbReference type="EMBL" id="RAL47949.1"/>
    </source>
</evidence>
<sequence length="342" mass="38484">MDCPTNCQMVTDLVKYHQQSIHTSMSNFHFKQTQIQNRSFFSPRRHDLHLDSLSVSLKKPLSRSRFPLCALSSPTPPPRSREEAISQARDSLCSTLEKLLNVPKLVGRIKKVKHPRFRVEIPVMDDSPESLSRIAVEVFENMPIRRKGSNVKILILWPDKSLAEAANTFVTSSSGAIIENLEVSSVTNRLGSIRVSNDVIVFLAPEPSQVEVMKDITGGVRPKPVVIFNPKWGFEEEGMFGELREFVGSFETVYSFIGLEVRGVLSRRKGAIFKCGGDGRWNVLVEEEEEEEGEWKLISTFKTRPSITEVESVLYNLMAMNSPLARSAKFLKGLLSRLTGES</sequence>
<dbReference type="EMBL" id="NQVE01000106">
    <property type="protein sequence ID" value="RAL47949.1"/>
    <property type="molecule type" value="Genomic_DNA"/>
</dbReference>
<dbReference type="PANTHER" id="PTHR36365:SF1">
    <property type="entry name" value="OS05G0500400 PROTEIN"/>
    <property type="match status" value="1"/>
</dbReference>
<organism evidence="2 3">
    <name type="scientific">Cuscuta australis</name>
    <dbReference type="NCBI Taxonomy" id="267555"/>
    <lineage>
        <taxon>Eukaryota</taxon>
        <taxon>Viridiplantae</taxon>
        <taxon>Streptophyta</taxon>
        <taxon>Embryophyta</taxon>
        <taxon>Tracheophyta</taxon>
        <taxon>Spermatophyta</taxon>
        <taxon>Magnoliopsida</taxon>
        <taxon>eudicotyledons</taxon>
        <taxon>Gunneridae</taxon>
        <taxon>Pentapetalae</taxon>
        <taxon>asterids</taxon>
        <taxon>lamiids</taxon>
        <taxon>Solanales</taxon>
        <taxon>Convolvulaceae</taxon>
        <taxon>Cuscuteae</taxon>
        <taxon>Cuscuta</taxon>
        <taxon>Cuscuta subgen. Grammica</taxon>
        <taxon>Cuscuta sect. Cleistogrammica</taxon>
    </lineage>
</organism>
<comment type="caution">
    <text evidence="2">The sequence shown here is derived from an EMBL/GenBank/DDBJ whole genome shotgun (WGS) entry which is preliminary data.</text>
</comment>
<dbReference type="AlphaFoldDB" id="A0A328DU87"/>
<dbReference type="InterPro" id="IPR018962">
    <property type="entry name" value="DUF1995"/>
</dbReference>
<reference evidence="2 3" key="1">
    <citation type="submission" date="2018-06" db="EMBL/GenBank/DDBJ databases">
        <title>The Genome of Cuscuta australis (Dodder) Provides Insight into the Evolution of Plant Parasitism.</title>
        <authorList>
            <person name="Liu H."/>
        </authorList>
    </citation>
    <scope>NUCLEOTIDE SEQUENCE [LARGE SCALE GENOMIC DNA]</scope>
    <source>
        <strain evidence="3">cv. Yunnan</strain>
        <tissue evidence="2">Vines</tissue>
    </source>
</reference>
<accession>A0A328DU87</accession>
<feature type="domain" description="DUF1995" evidence="1">
    <location>
        <begin position="78"/>
        <end position="311"/>
    </location>
</feature>
<dbReference type="PANTHER" id="PTHR36365">
    <property type="entry name" value="OS05G0500400 PROTEIN"/>
    <property type="match status" value="1"/>
</dbReference>
<proteinExistence type="predicted"/>